<feature type="chain" id="PRO_5007592120" description="Lysozyme inhibitor LprI-like N-terminal domain-containing protein" evidence="1">
    <location>
        <begin position="22"/>
        <end position="114"/>
    </location>
</feature>
<dbReference type="InterPro" id="IPR009739">
    <property type="entry name" value="LprI-like_N"/>
</dbReference>
<dbReference type="PANTHER" id="PTHR37549:SF1">
    <property type="entry name" value="LIPOPROTEIN LPRI"/>
    <property type="match status" value="1"/>
</dbReference>
<dbReference type="GO" id="GO:0005576">
    <property type="term" value="C:extracellular region"/>
    <property type="evidence" value="ECO:0007669"/>
    <property type="project" value="TreeGrafter"/>
</dbReference>
<dbReference type="RefSeq" id="WP_067669579.1">
    <property type="nucleotide sequence ID" value="NZ_CBCSIK010000003.1"/>
</dbReference>
<gene>
    <name evidence="3" type="ORF">AZH43_02370</name>
</gene>
<feature type="signal peptide" evidence="1">
    <location>
        <begin position="1"/>
        <end position="21"/>
    </location>
</feature>
<reference evidence="3 4" key="1">
    <citation type="submission" date="2016-03" db="EMBL/GenBank/DDBJ databases">
        <title>Acinetobacter genomospecies 28 strain ANC 4149.</title>
        <authorList>
            <person name="Radolfova-Krizova L."/>
            <person name="Nemec A."/>
        </authorList>
    </citation>
    <scope>NUCLEOTIDE SEQUENCE [LARGE SCALE GENOMIC DNA]</scope>
    <source>
        <strain evidence="3 4">ANC 4149</strain>
    </source>
</reference>
<accession>A0A151Y0Z2</accession>
<dbReference type="InterPro" id="IPR052755">
    <property type="entry name" value="Lysozyme_Inhibitor_LprI"/>
</dbReference>
<organism evidence="3 4">
    <name type="scientific">Acinetobacter pragensis</name>
    <dbReference type="NCBI Taxonomy" id="1806892"/>
    <lineage>
        <taxon>Bacteria</taxon>
        <taxon>Pseudomonadati</taxon>
        <taxon>Pseudomonadota</taxon>
        <taxon>Gammaproteobacteria</taxon>
        <taxon>Moraxellales</taxon>
        <taxon>Moraxellaceae</taxon>
        <taxon>Acinetobacter</taxon>
    </lineage>
</organism>
<dbReference type="Gene3D" id="1.20.1270.180">
    <property type="match status" value="1"/>
</dbReference>
<feature type="domain" description="Lysozyme inhibitor LprI-like N-terminal" evidence="2">
    <location>
        <begin position="26"/>
        <end position="100"/>
    </location>
</feature>
<sequence>MKIQHCLILICLGCTGVSANAASFDCHKAKTVTEHAVCDHRDLNDADVKMATTYNIIKRLVPMGTRGAIQDQQVKWLKMRDQCQDNASCLTDVYKMRQQKLDLYMNRVYQQGPF</sequence>
<evidence type="ECO:0000313" key="4">
    <source>
        <dbReference type="Proteomes" id="UP000076276"/>
    </source>
</evidence>
<evidence type="ECO:0000313" key="3">
    <source>
        <dbReference type="EMBL" id="KYQ71713.1"/>
    </source>
</evidence>
<dbReference type="EMBL" id="LUAW01000023">
    <property type="protein sequence ID" value="KYQ71713.1"/>
    <property type="molecule type" value="Genomic_DNA"/>
</dbReference>
<keyword evidence="1" id="KW-0732">Signal</keyword>
<proteinExistence type="predicted"/>
<dbReference type="PANTHER" id="PTHR37549">
    <property type="entry name" value="LIPOPROTEIN LPRI"/>
    <property type="match status" value="1"/>
</dbReference>
<evidence type="ECO:0000259" key="2">
    <source>
        <dbReference type="Pfam" id="PF07007"/>
    </source>
</evidence>
<dbReference type="Proteomes" id="UP000076276">
    <property type="component" value="Unassembled WGS sequence"/>
</dbReference>
<dbReference type="OrthoDB" id="5957809at2"/>
<dbReference type="Pfam" id="PF07007">
    <property type="entry name" value="LprI"/>
    <property type="match status" value="1"/>
</dbReference>
<dbReference type="STRING" id="1806892.AZH43_02370"/>
<keyword evidence="4" id="KW-1185">Reference proteome</keyword>
<evidence type="ECO:0000256" key="1">
    <source>
        <dbReference type="SAM" id="SignalP"/>
    </source>
</evidence>
<dbReference type="AlphaFoldDB" id="A0A151Y0Z2"/>
<protein>
    <recommendedName>
        <fullName evidence="2">Lysozyme inhibitor LprI-like N-terminal domain-containing protein</fullName>
    </recommendedName>
</protein>
<name>A0A151Y0Z2_9GAMM</name>
<comment type="caution">
    <text evidence="3">The sequence shown here is derived from an EMBL/GenBank/DDBJ whole genome shotgun (WGS) entry which is preliminary data.</text>
</comment>